<dbReference type="AlphaFoldDB" id="A0A081XVP1"/>
<comment type="caution">
    <text evidence="2">The sequence shown here is derived from an EMBL/GenBank/DDBJ whole genome shotgun (WGS) entry which is preliminary data.</text>
</comment>
<proteinExistence type="predicted"/>
<feature type="domain" description="Aminoglycoside phosphotransferase" evidence="1">
    <location>
        <begin position="62"/>
        <end position="280"/>
    </location>
</feature>
<dbReference type="eggNOG" id="COG3173">
    <property type="taxonomic scope" value="Bacteria"/>
</dbReference>
<dbReference type="PANTHER" id="PTHR40086">
    <property type="entry name" value="PHOSPHOTRANSFERASE YTMP-RELATED"/>
    <property type="match status" value="1"/>
</dbReference>
<dbReference type="EMBL" id="JFCB01000005">
    <property type="protein sequence ID" value="KES07614.1"/>
    <property type="molecule type" value="Genomic_DNA"/>
</dbReference>
<gene>
    <name evidence="2" type="ORF">BU52_09110</name>
</gene>
<dbReference type="InterPro" id="IPR002575">
    <property type="entry name" value="Aminoglycoside_PTrfase"/>
</dbReference>
<reference evidence="2 3" key="1">
    <citation type="submission" date="2014-02" db="EMBL/GenBank/DDBJ databases">
        <title>The genome announcement of Streptomyces toyocaensis NRRL15009.</title>
        <authorList>
            <person name="Hong H.-J."/>
            <person name="Kwun M.J."/>
        </authorList>
    </citation>
    <scope>NUCLEOTIDE SEQUENCE [LARGE SCALE GENOMIC DNA]</scope>
    <source>
        <strain evidence="2 3">NRRL 15009</strain>
    </source>
</reference>
<dbReference type="STRING" id="55952.BU52_09110"/>
<keyword evidence="3" id="KW-1185">Reference proteome</keyword>
<dbReference type="OrthoDB" id="3454210at2"/>
<name>A0A081XVP1_STRTO</name>
<evidence type="ECO:0000259" key="1">
    <source>
        <dbReference type="Pfam" id="PF01636"/>
    </source>
</evidence>
<dbReference type="InterPro" id="IPR011009">
    <property type="entry name" value="Kinase-like_dom_sf"/>
</dbReference>
<dbReference type="Gene3D" id="3.90.1200.10">
    <property type="match status" value="2"/>
</dbReference>
<evidence type="ECO:0000313" key="3">
    <source>
        <dbReference type="Proteomes" id="UP000028341"/>
    </source>
</evidence>
<dbReference type="SUPFAM" id="SSF56112">
    <property type="entry name" value="Protein kinase-like (PK-like)"/>
    <property type="match status" value="2"/>
</dbReference>
<feature type="domain" description="Aminoglycoside phosphotransferase" evidence="1">
    <location>
        <begin position="427"/>
        <end position="652"/>
    </location>
</feature>
<dbReference type="PANTHER" id="PTHR40086:SF1">
    <property type="entry name" value="CELL CYCLE REGULATOR CCRZ"/>
    <property type="match status" value="1"/>
</dbReference>
<evidence type="ECO:0000313" key="2">
    <source>
        <dbReference type="EMBL" id="KES07614.1"/>
    </source>
</evidence>
<dbReference type="Pfam" id="PF01636">
    <property type="entry name" value="APH"/>
    <property type="match status" value="2"/>
</dbReference>
<dbReference type="Proteomes" id="UP000028341">
    <property type="component" value="Unassembled WGS sequence"/>
</dbReference>
<dbReference type="InterPro" id="IPR052077">
    <property type="entry name" value="CcrZ_PhaseVar_Mediator"/>
</dbReference>
<organism evidence="2 3">
    <name type="scientific">Streptomyces toyocaensis</name>
    <dbReference type="NCBI Taxonomy" id="55952"/>
    <lineage>
        <taxon>Bacteria</taxon>
        <taxon>Bacillati</taxon>
        <taxon>Actinomycetota</taxon>
        <taxon>Actinomycetes</taxon>
        <taxon>Kitasatosporales</taxon>
        <taxon>Streptomycetaceae</taxon>
        <taxon>Streptomyces</taxon>
    </lineage>
</organism>
<protein>
    <recommendedName>
        <fullName evidence="1">Aminoglycoside phosphotransferase domain-containing protein</fullName>
    </recommendedName>
</protein>
<sequence>MGAPPLPRPALGGPVAPDVRLRDFVELATRCGTASSGHHHQNHVLPLTEATARLLGREAGTSVTVRIRRAETLPAVIRTWADEDEILGAVREILPHVPQCLAKGAGFAVHSYVEGVPLSSVCGNDKPVDTLLIRALAGLLAQMAQVRRSALPPLPVGWPRNDTDSQGFLRTLAHLADRQIRQPNRAAFGGLFAALGIPEDALVKLAERVPAMARRPYSLLHADLHRDNLIVAHGAPPLICVDWELATYGDPLHDLATHLVRMRYPAHQWSEVIDAWEAAMRGIRPAAVNGLAKDLGHYLAFERAQSVFPDVMRAARSLEESFSQENLHEVTAEVGRALEVAALPLRLSNVPGAQEIERALFRWLASRRDRGRGGRGLIAQAFGWQPDRRLPLPDDFTETAVLGALEAEGAAPAGRVFKGTAHLNTVVRVPGVTCPVVVRRRLPEVLRREPRLLSEHAVLRAIEEAPVAVAAPRALALGETYLNDSFAIHTYVGPHDIDRPPDHPVNGLLPHEADGLVDQLCALTRVDYRQLDPLAGERGFHRWLKGELVRLVGELPKKTQQLARRLGLPDAERLDQILSRQEVSHREPSLLHGDLNPWNLVRRDGSDALTIIDWEMALIGDPLYDLVRHMHLTPTRPEIRERMFRRWEAGLPSGYTRDWRADWQVYRRLEIVRSAYIDLDRIVTGASMDAPHVRRAVDSYAVTLAVATGALGLPVRSTADPYLVRALVQEDRGRSEAVRRLTA</sequence>
<dbReference type="RefSeq" id="WP_051858047.1">
    <property type="nucleotide sequence ID" value="NZ_JBFADL010000013.1"/>
</dbReference>
<accession>A0A081XVP1</accession>